<keyword evidence="7" id="KW-0418">Kinase</keyword>
<gene>
    <name evidence="7" type="ORF">PanWU01x14_362370</name>
</gene>
<comment type="subcellular location">
    <subcellularLocation>
        <location evidence="1">Membrane</location>
        <topology evidence="1">Single-pass membrane protein</topology>
    </subcellularLocation>
</comment>
<evidence type="ECO:0000256" key="6">
    <source>
        <dbReference type="SAM" id="MobiDB-lite"/>
    </source>
</evidence>
<evidence type="ECO:0000256" key="4">
    <source>
        <dbReference type="ARBA" id="ARBA00022989"/>
    </source>
</evidence>
<keyword evidence="2" id="KW-0812">Transmembrane</keyword>
<dbReference type="Gene3D" id="1.10.510.10">
    <property type="entry name" value="Transferase(Phosphotransferase) domain 1"/>
    <property type="match status" value="1"/>
</dbReference>
<sequence>MLNYKHTLLYGMYQNDDLVSRINLHECKSLCLNDPLCIAATFANDGTARCFKKKTLYVSGYADPCLSSVSLVKMCSYPMAVNPILVISSSQVTPRKGCGVFESHGNLKCENVVLDENFEAKVSEFGLYRIASEMSRYGSSAKMDVKDFGKIVLTLISGCKGVGDLSHWAYKEWTEENALNVVDRKINSRVDSKRLDRVLRITFWCLLMDERMRPSMREVVKVLEGTLSVDSPPPSFTSQRLPEEEESSETRQTRPAHFDATFIG</sequence>
<keyword evidence="3" id="KW-0732">Signal</keyword>
<evidence type="ECO:0000256" key="1">
    <source>
        <dbReference type="ARBA" id="ARBA00004167"/>
    </source>
</evidence>
<organism evidence="7 8">
    <name type="scientific">Parasponia andersonii</name>
    <name type="common">Sponia andersonii</name>
    <dbReference type="NCBI Taxonomy" id="3476"/>
    <lineage>
        <taxon>Eukaryota</taxon>
        <taxon>Viridiplantae</taxon>
        <taxon>Streptophyta</taxon>
        <taxon>Embryophyta</taxon>
        <taxon>Tracheophyta</taxon>
        <taxon>Spermatophyta</taxon>
        <taxon>Magnoliopsida</taxon>
        <taxon>eudicotyledons</taxon>
        <taxon>Gunneridae</taxon>
        <taxon>Pentapetalae</taxon>
        <taxon>rosids</taxon>
        <taxon>fabids</taxon>
        <taxon>Rosales</taxon>
        <taxon>Cannabaceae</taxon>
        <taxon>Parasponia</taxon>
    </lineage>
</organism>
<dbReference type="PANTHER" id="PTHR47974">
    <property type="entry name" value="OS07G0415500 PROTEIN"/>
    <property type="match status" value="1"/>
</dbReference>
<keyword evidence="5" id="KW-0472">Membrane</keyword>
<evidence type="ECO:0000313" key="7">
    <source>
        <dbReference type="EMBL" id="PON32317.1"/>
    </source>
</evidence>
<dbReference type="PANTHER" id="PTHR47974:SF13">
    <property type="entry name" value="G-TYPE LECTIN S-RECEPTOR-LIKE SERINE_THREONINE-PROTEIN KINASE SD3-1"/>
    <property type="match status" value="1"/>
</dbReference>
<dbReference type="AlphaFoldDB" id="A0A2P5A701"/>
<evidence type="ECO:0000313" key="8">
    <source>
        <dbReference type="Proteomes" id="UP000237105"/>
    </source>
</evidence>
<dbReference type="GO" id="GO:0016301">
    <property type="term" value="F:kinase activity"/>
    <property type="evidence" value="ECO:0007669"/>
    <property type="project" value="UniProtKB-KW"/>
</dbReference>
<keyword evidence="7" id="KW-0808">Transferase</keyword>
<dbReference type="OrthoDB" id="733107at2759"/>
<keyword evidence="8" id="KW-1185">Reference proteome</keyword>
<comment type="caution">
    <text evidence="7">The sequence shown here is derived from an EMBL/GenBank/DDBJ whole genome shotgun (WGS) entry which is preliminary data.</text>
</comment>
<accession>A0A2P5A701</accession>
<dbReference type="Proteomes" id="UP000237105">
    <property type="component" value="Unassembled WGS sequence"/>
</dbReference>
<feature type="region of interest" description="Disordered" evidence="6">
    <location>
        <begin position="230"/>
        <end position="264"/>
    </location>
</feature>
<proteinExistence type="predicted"/>
<dbReference type="EMBL" id="JXTB01000832">
    <property type="protein sequence ID" value="PON32317.1"/>
    <property type="molecule type" value="Genomic_DNA"/>
</dbReference>
<evidence type="ECO:0000256" key="5">
    <source>
        <dbReference type="ARBA" id="ARBA00023136"/>
    </source>
</evidence>
<evidence type="ECO:0000256" key="3">
    <source>
        <dbReference type="ARBA" id="ARBA00022729"/>
    </source>
</evidence>
<protein>
    <submittedName>
        <fullName evidence="7">Protein kinase-like domain containing protein</fullName>
    </submittedName>
</protein>
<dbReference type="SUPFAM" id="SSF56112">
    <property type="entry name" value="Protein kinase-like (PK-like)"/>
    <property type="match status" value="1"/>
</dbReference>
<dbReference type="InterPro" id="IPR011009">
    <property type="entry name" value="Kinase-like_dom_sf"/>
</dbReference>
<evidence type="ECO:0000256" key="2">
    <source>
        <dbReference type="ARBA" id="ARBA00022692"/>
    </source>
</evidence>
<dbReference type="GO" id="GO:0016020">
    <property type="term" value="C:membrane"/>
    <property type="evidence" value="ECO:0007669"/>
    <property type="project" value="UniProtKB-SubCell"/>
</dbReference>
<keyword evidence="4" id="KW-1133">Transmembrane helix</keyword>
<name>A0A2P5A701_PARAD</name>
<reference evidence="8" key="1">
    <citation type="submission" date="2016-06" db="EMBL/GenBank/DDBJ databases">
        <title>Parallel loss of symbiosis genes in relatives of nitrogen-fixing non-legume Parasponia.</title>
        <authorList>
            <person name="Van Velzen R."/>
            <person name="Holmer R."/>
            <person name="Bu F."/>
            <person name="Rutten L."/>
            <person name="Van Zeijl A."/>
            <person name="Liu W."/>
            <person name="Santuari L."/>
            <person name="Cao Q."/>
            <person name="Sharma T."/>
            <person name="Shen D."/>
            <person name="Roswanjaya Y."/>
            <person name="Wardhani T."/>
            <person name="Kalhor M.S."/>
            <person name="Jansen J."/>
            <person name="Van den Hoogen J."/>
            <person name="Gungor B."/>
            <person name="Hartog M."/>
            <person name="Hontelez J."/>
            <person name="Verver J."/>
            <person name="Yang W.-C."/>
            <person name="Schijlen E."/>
            <person name="Repin R."/>
            <person name="Schilthuizen M."/>
            <person name="Schranz E."/>
            <person name="Heidstra R."/>
            <person name="Miyata K."/>
            <person name="Fedorova E."/>
            <person name="Kohlen W."/>
            <person name="Bisseling T."/>
            <person name="Smit S."/>
            <person name="Geurts R."/>
        </authorList>
    </citation>
    <scope>NUCLEOTIDE SEQUENCE [LARGE SCALE GENOMIC DNA]</scope>
    <source>
        <strain evidence="8">cv. WU1-14</strain>
    </source>
</reference>